<dbReference type="AlphaFoldDB" id="A0A7S1YB20"/>
<evidence type="ECO:0000313" key="3">
    <source>
        <dbReference type="EMBL" id="CAD9293159.1"/>
    </source>
</evidence>
<feature type="region of interest" description="Disordered" evidence="1">
    <location>
        <begin position="95"/>
        <end position="114"/>
    </location>
</feature>
<gene>
    <name evidence="3" type="ORF">GOCE00092_LOCUS17911</name>
</gene>
<evidence type="ECO:0000256" key="2">
    <source>
        <dbReference type="SAM" id="Phobius"/>
    </source>
</evidence>
<dbReference type="PROSITE" id="PS51257">
    <property type="entry name" value="PROKAR_LIPOPROTEIN"/>
    <property type="match status" value="1"/>
</dbReference>
<reference evidence="3" key="1">
    <citation type="submission" date="2021-01" db="EMBL/GenBank/DDBJ databases">
        <authorList>
            <person name="Corre E."/>
            <person name="Pelletier E."/>
            <person name="Niang G."/>
            <person name="Scheremetjew M."/>
            <person name="Finn R."/>
            <person name="Kale V."/>
            <person name="Holt S."/>
            <person name="Cochrane G."/>
            <person name="Meng A."/>
            <person name="Brown T."/>
            <person name="Cohen L."/>
        </authorList>
    </citation>
    <scope>NUCLEOTIDE SEQUENCE</scope>
    <source>
        <strain evidence="3">CCMP 410</strain>
    </source>
</reference>
<sequence>MRTTKSIACLAPTSVSFGCVSYLLLFRTSTTSIPWYHTARPTNGSMEIVTGSRIPGWKDTMEWNSSERIAKATTFALSYFCIERFDSVLPSATFQPPLEDDDDLSNDSTLVHVE</sequence>
<keyword evidence="2" id="KW-1133">Transmembrane helix</keyword>
<name>A0A7S1YB20_9STRA</name>
<proteinExistence type="predicted"/>
<organism evidence="3">
    <name type="scientific">Grammatophora oceanica</name>
    <dbReference type="NCBI Taxonomy" id="210454"/>
    <lineage>
        <taxon>Eukaryota</taxon>
        <taxon>Sar</taxon>
        <taxon>Stramenopiles</taxon>
        <taxon>Ochrophyta</taxon>
        <taxon>Bacillariophyta</taxon>
        <taxon>Fragilariophyceae</taxon>
        <taxon>Fragilariophycidae</taxon>
        <taxon>Rhabdonematales</taxon>
        <taxon>Grammatophoraceae</taxon>
        <taxon>Grammatophora</taxon>
    </lineage>
</organism>
<feature type="transmembrane region" description="Helical" evidence="2">
    <location>
        <begin position="7"/>
        <end position="26"/>
    </location>
</feature>
<protein>
    <submittedName>
        <fullName evidence="3">Uncharacterized protein</fullName>
    </submittedName>
</protein>
<evidence type="ECO:0000256" key="1">
    <source>
        <dbReference type="SAM" id="MobiDB-lite"/>
    </source>
</evidence>
<keyword evidence="2" id="KW-0472">Membrane</keyword>
<accession>A0A7S1YB20</accession>
<keyword evidence="2" id="KW-0812">Transmembrane</keyword>
<dbReference type="EMBL" id="HBGK01034683">
    <property type="protein sequence ID" value="CAD9293159.1"/>
    <property type="molecule type" value="Transcribed_RNA"/>
</dbReference>